<protein>
    <submittedName>
        <fullName evidence="1">Uncharacterized protein</fullName>
    </submittedName>
</protein>
<dbReference type="InterPro" id="IPR002347">
    <property type="entry name" value="SDR_fam"/>
</dbReference>
<dbReference type="EMBL" id="OA882069">
    <property type="protein sequence ID" value="CAD7272446.1"/>
    <property type="molecule type" value="Genomic_DNA"/>
</dbReference>
<accession>A0A7R9BD81</accession>
<proteinExistence type="predicted"/>
<reference evidence="1" key="1">
    <citation type="submission" date="2020-11" db="EMBL/GenBank/DDBJ databases">
        <authorList>
            <person name="Tran Van P."/>
        </authorList>
    </citation>
    <scope>NUCLEOTIDE SEQUENCE</scope>
</reference>
<dbReference type="OrthoDB" id="47007at2759"/>
<organism evidence="1">
    <name type="scientific">Notodromas monacha</name>
    <dbReference type="NCBI Taxonomy" id="399045"/>
    <lineage>
        <taxon>Eukaryota</taxon>
        <taxon>Metazoa</taxon>
        <taxon>Ecdysozoa</taxon>
        <taxon>Arthropoda</taxon>
        <taxon>Crustacea</taxon>
        <taxon>Oligostraca</taxon>
        <taxon>Ostracoda</taxon>
        <taxon>Podocopa</taxon>
        <taxon>Podocopida</taxon>
        <taxon>Cypridocopina</taxon>
        <taxon>Cypridoidea</taxon>
        <taxon>Cyprididae</taxon>
        <taxon>Notodromas</taxon>
    </lineage>
</organism>
<sequence length="100" mass="10745">MSWSPKARYEGLEDKVVLITGASSGIGAGAAEVFACHGSFLILCGRNAENLQQTADKCIELGLSPDKIVQVVGDVAKREDLEAYVNKGLEKFGRLDVFQT</sequence>
<dbReference type="AlphaFoldDB" id="A0A7R9BD81"/>
<name>A0A7R9BD81_9CRUS</name>
<dbReference type="SUPFAM" id="SSF51735">
    <property type="entry name" value="NAD(P)-binding Rossmann-fold domains"/>
    <property type="match status" value="1"/>
</dbReference>
<evidence type="ECO:0000313" key="2">
    <source>
        <dbReference type="Proteomes" id="UP000678499"/>
    </source>
</evidence>
<dbReference type="Proteomes" id="UP000678499">
    <property type="component" value="Unassembled WGS sequence"/>
</dbReference>
<dbReference type="Pfam" id="PF00106">
    <property type="entry name" value="adh_short"/>
    <property type="match status" value="1"/>
</dbReference>
<gene>
    <name evidence="1" type="ORF">NMOB1V02_LOCUS376</name>
</gene>
<dbReference type="EMBL" id="CAJPEX010000032">
    <property type="protein sequence ID" value="CAG0912598.1"/>
    <property type="molecule type" value="Genomic_DNA"/>
</dbReference>
<dbReference type="Gene3D" id="3.40.50.720">
    <property type="entry name" value="NAD(P)-binding Rossmann-like Domain"/>
    <property type="match status" value="1"/>
</dbReference>
<dbReference type="InterPro" id="IPR036291">
    <property type="entry name" value="NAD(P)-bd_dom_sf"/>
</dbReference>
<keyword evidence="2" id="KW-1185">Reference proteome</keyword>
<dbReference type="PRINTS" id="PR00081">
    <property type="entry name" value="GDHRDH"/>
</dbReference>
<dbReference type="PANTHER" id="PTHR43975">
    <property type="entry name" value="ZGC:101858"/>
    <property type="match status" value="1"/>
</dbReference>
<evidence type="ECO:0000313" key="1">
    <source>
        <dbReference type="EMBL" id="CAD7272446.1"/>
    </source>
</evidence>
<dbReference type="PANTHER" id="PTHR43975:SF2">
    <property type="entry name" value="EG:BACR7A4.14 PROTEIN-RELATED"/>
    <property type="match status" value="1"/>
</dbReference>